<dbReference type="PROSITE" id="PS50191">
    <property type="entry name" value="CRAL_TRIO"/>
    <property type="match status" value="1"/>
</dbReference>
<keyword evidence="2" id="KW-0812">Transmembrane</keyword>
<feature type="domain" description="CRAL-TRIO" evidence="3">
    <location>
        <begin position="113"/>
        <end position="261"/>
    </location>
</feature>
<dbReference type="PANTHER" id="PTHR46590">
    <property type="entry name" value="PHOSPHATIDYLINOSITOL TRANSFER PROTEIN CSR1-RELATED"/>
    <property type="match status" value="1"/>
</dbReference>
<dbReference type="PANTHER" id="PTHR46590:SF4">
    <property type="entry name" value="CRAL-TRIO DOMAIN-CONTAINING PROTEIN"/>
    <property type="match status" value="1"/>
</dbReference>
<name>A0ABR3JLZ4_9AGAR</name>
<feature type="transmembrane region" description="Helical" evidence="2">
    <location>
        <begin position="364"/>
        <end position="381"/>
    </location>
</feature>
<dbReference type="Proteomes" id="UP001556367">
    <property type="component" value="Unassembled WGS sequence"/>
</dbReference>
<sequence length="400" mass="45534">MDIRALLQANCDKLLVQYRANIDSVLLLQATLIQDILPSLQGELRLDQASTDWAREWLSDTYTIFQLSRRNRFTRSFAMEAIRKTLVWRLSNMWPPPRPHSLSAVRCFPDDVRDPFGRPILLLKCTTFEAISEQSKPIIAQSIERLRAYLHALPTRDANPQEPVLQFVVLLDLAGLSMQNINIELITWTLREVIPRFPGMLAAVFMINYSWAHSGIWTIVKRILPAAALSRVFFPTQQELLKYFTPSSLPEDYGGNLPCLADLEDPLRVSEPVLSPQSPPIPLPTPTQVSESHPNLRIPQSPASRQSTVTSIIDIGATSRLNPYFGYPVDLNGGPAALRHGRRRKRDLVRTLAVLFWRRWRTRITFLLGFLALLFAARLWIRKRLRLAAGTAVLKAVFRS</sequence>
<organism evidence="4 5">
    <name type="scientific">Hohenbuehelia grisea</name>
    <dbReference type="NCBI Taxonomy" id="104357"/>
    <lineage>
        <taxon>Eukaryota</taxon>
        <taxon>Fungi</taxon>
        <taxon>Dikarya</taxon>
        <taxon>Basidiomycota</taxon>
        <taxon>Agaricomycotina</taxon>
        <taxon>Agaricomycetes</taxon>
        <taxon>Agaricomycetidae</taxon>
        <taxon>Agaricales</taxon>
        <taxon>Pleurotineae</taxon>
        <taxon>Pleurotaceae</taxon>
        <taxon>Hohenbuehelia</taxon>
    </lineage>
</organism>
<evidence type="ECO:0000313" key="4">
    <source>
        <dbReference type="EMBL" id="KAL0956819.1"/>
    </source>
</evidence>
<dbReference type="CDD" id="cd00170">
    <property type="entry name" value="SEC14"/>
    <property type="match status" value="1"/>
</dbReference>
<feature type="region of interest" description="Disordered" evidence="1">
    <location>
        <begin position="283"/>
        <end position="302"/>
    </location>
</feature>
<dbReference type="InterPro" id="IPR052432">
    <property type="entry name" value="PITP/CRAL-TRIO"/>
</dbReference>
<evidence type="ECO:0000313" key="5">
    <source>
        <dbReference type="Proteomes" id="UP001556367"/>
    </source>
</evidence>
<protein>
    <recommendedName>
        <fullName evidence="3">CRAL-TRIO domain-containing protein</fullName>
    </recommendedName>
</protein>
<dbReference type="InterPro" id="IPR036865">
    <property type="entry name" value="CRAL-TRIO_dom_sf"/>
</dbReference>
<dbReference type="SMART" id="SM00516">
    <property type="entry name" value="SEC14"/>
    <property type="match status" value="1"/>
</dbReference>
<proteinExistence type="predicted"/>
<evidence type="ECO:0000256" key="1">
    <source>
        <dbReference type="SAM" id="MobiDB-lite"/>
    </source>
</evidence>
<reference evidence="5" key="1">
    <citation type="submission" date="2024-06" db="EMBL/GenBank/DDBJ databases">
        <title>Multi-omics analyses provide insights into the biosynthesis of the anticancer antibiotic pleurotin in Hohenbuehelia grisea.</title>
        <authorList>
            <person name="Weaver J.A."/>
            <person name="Alberti F."/>
        </authorList>
    </citation>
    <scope>NUCLEOTIDE SEQUENCE [LARGE SCALE GENOMIC DNA]</scope>
    <source>
        <strain evidence="5">T-177</strain>
    </source>
</reference>
<dbReference type="EMBL" id="JASNQZ010000006">
    <property type="protein sequence ID" value="KAL0956819.1"/>
    <property type="molecule type" value="Genomic_DNA"/>
</dbReference>
<comment type="caution">
    <text evidence="4">The sequence shown here is derived from an EMBL/GenBank/DDBJ whole genome shotgun (WGS) entry which is preliminary data.</text>
</comment>
<dbReference type="SUPFAM" id="SSF52087">
    <property type="entry name" value="CRAL/TRIO domain"/>
    <property type="match status" value="1"/>
</dbReference>
<dbReference type="Gene3D" id="3.40.525.10">
    <property type="entry name" value="CRAL-TRIO lipid binding domain"/>
    <property type="match status" value="1"/>
</dbReference>
<accession>A0ABR3JLZ4</accession>
<evidence type="ECO:0000256" key="2">
    <source>
        <dbReference type="SAM" id="Phobius"/>
    </source>
</evidence>
<dbReference type="Pfam" id="PF00650">
    <property type="entry name" value="CRAL_TRIO"/>
    <property type="match status" value="1"/>
</dbReference>
<gene>
    <name evidence="4" type="ORF">HGRIS_002930</name>
</gene>
<keyword evidence="2" id="KW-1133">Transmembrane helix</keyword>
<keyword evidence="5" id="KW-1185">Reference proteome</keyword>
<dbReference type="InterPro" id="IPR001251">
    <property type="entry name" value="CRAL-TRIO_dom"/>
</dbReference>
<evidence type="ECO:0000259" key="3">
    <source>
        <dbReference type="PROSITE" id="PS50191"/>
    </source>
</evidence>
<keyword evidence="2" id="KW-0472">Membrane</keyword>